<dbReference type="Pfam" id="PF04542">
    <property type="entry name" value="Sigma70_r2"/>
    <property type="match status" value="1"/>
</dbReference>
<dbReference type="InterPro" id="IPR036388">
    <property type="entry name" value="WH-like_DNA-bd_sf"/>
</dbReference>
<feature type="domain" description="RNA polymerase sigma-70 region 2" evidence="5">
    <location>
        <begin position="2"/>
        <end position="52"/>
    </location>
</feature>
<dbReference type="InterPro" id="IPR039425">
    <property type="entry name" value="RNA_pol_sigma-70-like"/>
</dbReference>
<dbReference type="Gene3D" id="1.10.1740.10">
    <property type="match status" value="1"/>
</dbReference>
<dbReference type="NCBIfam" id="TIGR02985">
    <property type="entry name" value="Sig70_bacteroi1"/>
    <property type="match status" value="1"/>
</dbReference>
<keyword evidence="2" id="KW-0805">Transcription regulation</keyword>
<dbReference type="PANTHER" id="PTHR43133:SF46">
    <property type="entry name" value="RNA POLYMERASE SIGMA-70 FACTOR ECF SUBFAMILY"/>
    <property type="match status" value="1"/>
</dbReference>
<protein>
    <submittedName>
        <fullName evidence="7">RNA polymerase sigma-70 factor</fullName>
    </submittedName>
</protein>
<dbReference type="InterPro" id="IPR014284">
    <property type="entry name" value="RNA_pol_sigma-70_dom"/>
</dbReference>
<dbReference type="EMBL" id="JANDHW010000005">
    <property type="protein sequence ID" value="MCP9611750.1"/>
    <property type="molecule type" value="Genomic_DNA"/>
</dbReference>
<evidence type="ECO:0000259" key="6">
    <source>
        <dbReference type="Pfam" id="PF08281"/>
    </source>
</evidence>
<accession>A0ABT1MGK3</accession>
<evidence type="ECO:0000313" key="7">
    <source>
        <dbReference type="EMBL" id="MCP9611750.1"/>
    </source>
</evidence>
<evidence type="ECO:0000313" key="8">
    <source>
        <dbReference type="Proteomes" id="UP001205603"/>
    </source>
</evidence>
<sequence length="157" mass="18799">MLLKSAEDAEDIAQEVFTRLWDQPDLWEDREHINSFLYTMTRNLILNQIKHHNITTAYRENYSAKILQDEAYGLKDMLNPIYYKETLLLIELTLEKMPEKRKKIFRMSRFEDMSNKQIAEILGISIRTVENQIYLATCELKKTIVFSWFLFLVIAER</sequence>
<dbReference type="Pfam" id="PF08281">
    <property type="entry name" value="Sigma70_r4_2"/>
    <property type="match status" value="1"/>
</dbReference>
<dbReference type="InterPro" id="IPR013325">
    <property type="entry name" value="RNA_pol_sigma_r2"/>
</dbReference>
<evidence type="ECO:0000256" key="3">
    <source>
        <dbReference type="ARBA" id="ARBA00023082"/>
    </source>
</evidence>
<evidence type="ECO:0000256" key="4">
    <source>
        <dbReference type="ARBA" id="ARBA00023163"/>
    </source>
</evidence>
<comment type="caution">
    <text evidence="7">The sequence shown here is derived from an EMBL/GenBank/DDBJ whole genome shotgun (WGS) entry which is preliminary data.</text>
</comment>
<dbReference type="Gene3D" id="1.10.10.10">
    <property type="entry name" value="Winged helix-like DNA-binding domain superfamily/Winged helix DNA-binding domain"/>
    <property type="match status" value="1"/>
</dbReference>
<keyword evidence="4" id="KW-0804">Transcription</keyword>
<keyword evidence="8" id="KW-1185">Reference proteome</keyword>
<name>A0ABT1MGK3_9BACT</name>
<dbReference type="NCBIfam" id="TIGR02937">
    <property type="entry name" value="sigma70-ECF"/>
    <property type="match status" value="1"/>
</dbReference>
<gene>
    <name evidence="7" type="ORF">NMU02_06570</name>
</gene>
<keyword evidence="3" id="KW-0731">Sigma factor</keyword>
<dbReference type="InterPro" id="IPR014327">
    <property type="entry name" value="RNA_pol_sigma70_bacteroid"/>
</dbReference>
<evidence type="ECO:0000256" key="1">
    <source>
        <dbReference type="ARBA" id="ARBA00010641"/>
    </source>
</evidence>
<dbReference type="SUPFAM" id="SSF88946">
    <property type="entry name" value="Sigma2 domain of RNA polymerase sigma factors"/>
    <property type="match status" value="1"/>
</dbReference>
<evidence type="ECO:0000259" key="5">
    <source>
        <dbReference type="Pfam" id="PF04542"/>
    </source>
</evidence>
<dbReference type="SUPFAM" id="SSF88659">
    <property type="entry name" value="Sigma3 and sigma4 domains of RNA polymerase sigma factors"/>
    <property type="match status" value="1"/>
</dbReference>
<dbReference type="InterPro" id="IPR013249">
    <property type="entry name" value="RNA_pol_sigma70_r4_t2"/>
</dbReference>
<feature type="domain" description="RNA polymerase sigma factor 70 region 4 type 2" evidence="6">
    <location>
        <begin position="88"/>
        <end position="136"/>
    </location>
</feature>
<comment type="similarity">
    <text evidence="1">Belongs to the sigma-70 factor family. ECF subfamily.</text>
</comment>
<reference evidence="7 8" key="1">
    <citation type="submission" date="2022-07" db="EMBL/GenBank/DDBJ databases">
        <title>Fecal culturing of patients with breast cancer.</title>
        <authorList>
            <person name="Teng N.M.Y."/>
            <person name="Kiu R."/>
            <person name="Evans R."/>
            <person name="Baker D.J."/>
            <person name="Zenner C."/>
            <person name="Robinson S.D."/>
            <person name="Hall L.J."/>
        </authorList>
    </citation>
    <scope>NUCLEOTIDE SEQUENCE [LARGE SCALE GENOMIC DNA]</scope>
    <source>
        <strain evidence="7 8">LH1063</strain>
    </source>
</reference>
<organism evidence="7 8">
    <name type="scientific">Coprobacter tertius</name>
    <dbReference type="NCBI Taxonomy" id="2944915"/>
    <lineage>
        <taxon>Bacteria</taxon>
        <taxon>Pseudomonadati</taxon>
        <taxon>Bacteroidota</taxon>
        <taxon>Bacteroidia</taxon>
        <taxon>Bacteroidales</taxon>
        <taxon>Barnesiellaceae</taxon>
        <taxon>Coprobacter</taxon>
    </lineage>
</organism>
<dbReference type="Proteomes" id="UP001205603">
    <property type="component" value="Unassembled WGS sequence"/>
</dbReference>
<proteinExistence type="inferred from homology"/>
<evidence type="ECO:0000256" key="2">
    <source>
        <dbReference type="ARBA" id="ARBA00023015"/>
    </source>
</evidence>
<dbReference type="InterPro" id="IPR007627">
    <property type="entry name" value="RNA_pol_sigma70_r2"/>
</dbReference>
<dbReference type="PANTHER" id="PTHR43133">
    <property type="entry name" value="RNA POLYMERASE ECF-TYPE SIGMA FACTO"/>
    <property type="match status" value="1"/>
</dbReference>
<dbReference type="InterPro" id="IPR013324">
    <property type="entry name" value="RNA_pol_sigma_r3/r4-like"/>
</dbReference>